<dbReference type="AlphaFoldDB" id="A0A1W1EB20"/>
<feature type="transmembrane region" description="Helical" evidence="1">
    <location>
        <begin position="7"/>
        <end position="27"/>
    </location>
</feature>
<gene>
    <name evidence="2" type="ORF">MNB_SV-4-151</name>
</gene>
<name>A0A1W1EB20_9ZZZZ</name>
<feature type="transmembrane region" description="Helical" evidence="1">
    <location>
        <begin position="128"/>
        <end position="146"/>
    </location>
</feature>
<evidence type="ECO:0000313" key="2">
    <source>
        <dbReference type="EMBL" id="SFV91099.1"/>
    </source>
</evidence>
<keyword evidence="1" id="KW-0472">Membrane</keyword>
<reference evidence="2" key="1">
    <citation type="submission" date="2016-10" db="EMBL/GenBank/DDBJ databases">
        <authorList>
            <person name="de Groot N.N."/>
        </authorList>
    </citation>
    <scope>NUCLEOTIDE SEQUENCE</scope>
</reference>
<protein>
    <submittedName>
        <fullName evidence="2">Uncharacterized protein</fullName>
    </submittedName>
</protein>
<feature type="transmembrane region" description="Helical" evidence="1">
    <location>
        <begin position="33"/>
        <end position="50"/>
    </location>
</feature>
<keyword evidence="1" id="KW-0812">Transmembrane</keyword>
<organism evidence="2">
    <name type="scientific">hydrothermal vent metagenome</name>
    <dbReference type="NCBI Taxonomy" id="652676"/>
    <lineage>
        <taxon>unclassified sequences</taxon>
        <taxon>metagenomes</taxon>
        <taxon>ecological metagenomes</taxon>
    </lineage>
</organism>
<keyword evidence="1" id="KW-1133">Transmembrane helix</keyword>
<dbReference type="EMBL" id="FPIB01000028">
    <property type="protein sequence ID" value="SFV91099.1"/>
    <property type="molecule type" value="Genomic_DNA"/>
</dbReference>
<accession>A0A1W1EB20</accession>
<sequence length="183" mass="20561">MSGTNRKIVSALLIADGIVLVISGLFFDTTVLLNTQIGFLSSALVMLGSMKSYRCMVDARVENEIITTDIDKDVIDKLEDPHDLYSEEIKEEPVEDIRSAIKEEKARLKANRRSLFEVLRDTKAALSLYRIGAYILLILGFMYLNRHSMLQLFPYLISLGLPPLILAGVLVFDKASYSEDTLQ</sequence>
<evidence type="ECO:0000256" key="1">
    <source>
        <dbReference type="SAM" id="Phobius"/>
    </source>
</evidence>
<feature type="transmembrane region" description="Helical" evidence="1">
    <location>
        <begin position="152"/>
        <end position="172"/>
    </location>
</feature>
<proteinExistence type="predicted"/>